<evidence type="ECO:0000313" key="5">
    <source>
        <dbReference type="Proteomes" id="UP000026941"/>
    </source>
</evidence>
<dbReference type="InterPro" id="IPR032623">
    <property type="entry name" value="FecR_N"/>
</dbReference>
<feature type="transmembrane region" description="Helical" evidence="1">
    <location>
        <begin position="81"/>
        <end position="98"/>
    </location>
</feature>
<evidence type="ECO:0000259" key="2">
    <source>
        <dbReference type="Pfam" id="PF04773"/>
    </source>
</evidence>
<protein>
    <submittedName>
        <fullName evidence="4">Anti-sigma factor</fullName>
    </submittedName>
</protein>
<keyword evidence="1" id="KW-0812">Transmembrane</keyword>
<dbReference type="AlphaFoldDB" id="A0AA87Q1Z5"/>
<dbReference type="Gene3D" id="3.55.50.30">
    <property type="match status" value="1"/>
</dbReference>
<dbReference type="GO" id="GO:0016989">
    <property type="term" value="F:sigma factor antagonist activity"/>
    <property type="evidence" value="ECO:0007669"/>
    <property type="project" value="TreeGrafter"/>
</dbReference>
<dbReference type="Proteomes" id="UP000026941">
    <property type="component" value="Unassembled WGS sequence"/>
</dbReference>
<dbReference type="PANTHER" id="PTHR30273">
    <property type="entry name" value="PERIPLASMIC SIGNAL SENSOR AND SIGMA FACTOR ACTIVATOR FECR-RELATED"/>
    <property type="match status" value="1"/>
</dbReference>
<dbReference type="GeneID" id="86851325"/>
<dbReference type="PANTHER" id="PTHR30273:SF2">
    <property type="entry name" value="PROTEIN FECR"/>
    <property type="match status" value="1"/>
</dbReference>
<feature type="domain" description="FecR protein" evidence="2">
    <location>
        <begin position="110"/>
        <end position="204"/>
    </location>
</feature>
<name>A0AA87Q1Z5_RHIRH</name>
<organism evidence="4 5">
    <name type="scientific">Rhizobium rhizogenes NBRC 13257</name>
    <dbReference type="NCBI Taxonomy" id="1220581"/>
    <lineage>
        <taxon>Bacteria</taxon>
        <taxon>Pseudomonadati</taxon>
        <taxon>Pseudomonadota</taxon>
        <taxon>Alphaproteobacteria</taxon>
        <taxon>Hyphomicrobiales</taxon>
        <taxon>Rhizobiaceae</taxon>
        <taxon>Rhizobium/Agrobacterium group</taxon>
        <taxon>Rhizobium</taxon>
    </lineage>
</organism>
<dbReference type="Pfam" id="PF04773">
    <property type="entry name" value="FecR"/>
    <property type="match status" value="1"/>
</dbReference>
<keyword evidence="1" id="KW-0472">Membrane</keyword>
<dbReference type="RefSeq" id="WP_012649451.1">
    <property type="nucleotide sequence ID" value="NZ_BAYX01000003.1"/>
</dbReference>
<dbReference type="InterPro" id="IPR006860">
    <property type="entry name" value="FecR"/>
</dbReference>
<accession>A0AA87Q1Z5</accession>
<keyword evidence="1" id="KW-1133">Transmembrane helix</keyword>
<dbReference type="InterPro" id="IPR012373">
    <property type="entry name" value="Ferrdict_sens_TM"/>
</dbReference>
<dbReference type="EMBL" id="BAYX01000003">
    <property type="protein sequence ID" value="GAJ92357.1"/>
    <property type="molecule type" value="Genomic_DNA"/>
</dbReference>
<evidence type="ECO:0000313" key="4">
    <source>
        <dbReference type="EMBL" id="GAJ92357.1"/>
    </source>
</evidence>
<comment type="caution">
    <text evidence="4">The sequence shown here is derived from an EMBL/GenBank/DDBJ whole genome shotgun (WGS) entry which is preliminary data.</text>
</comment>
<evidence type="ECO:0000256" key="1">
    <source>
        <dbReference type="SAM" id="Phobius"/>
    </source>
</evidence>
<sequence length="317" mass="34238">MSRSYDEEIDDRLAEAAAGWVARLQSADATDLDRADFQCWLHADPSHAAAYDEMNALWGSLRDAPVSLDSLKARRSSGARAVGLAVMLGVIAASSYTIQQLGLIDRWRADYYTDVGEVRSVVLEDGTQVDLDTDTAIAVRYTAGERRVELLRGQAFFDVTKNPARPFVVDEGQLSATALGTHYSVQAPTGSLPQMVQVEEGIVEVKTGDNDTVLRAGDAMTVDASGKATLAKADVANETAWRQGKLVFSATPLSKVAETLARYRRGRVLVVDAQAADRKVSGVFDLSNTDEALAIIESNLPVSVTRVTDALVFIRSK</sequence>
<dbReference type="PIRSF" id="PIRSF018266">
    <property type="entry name" value="FecR"/>
    <property type="match status" value="1"/>
</dbReference>
<reference evidence="4 5" key="1">
    <citation type="submission" date="2014-05" db="EMBL/GenBank/DDBJ databases">
        <title>Whole genome shotgun sequence of Rhizobium rhizogenes NBRC 13257.</title>
        <authorList>
            <person name="Katano-Makiyama Y."/>
            <person name="Hosoyama A."/>
            <person name="Hashimoto M."/>
            <person name="Hosoyama Y."/>
            <person name="Noguchi M."/>
            <person name="Tsuchikane K."/>
            <person name="Kimura A."/>
            <person name="Ohji S."/>
            <person name="Ichikawa N."/>
            <person name="Yamazoe A."/>
            <person name="Fujita N."/>
        </authorList>
    </citation>
    <scope>NUCLEOTIDE SEQUENCE [LARGE SCALE GENOMIC DNA]</scope>
    <source>
        <strain evidence="4 5">NBRC 13257</strain>
    </source>
</reference>
<gene>
    <name evidence="4" type="ORF">RRH01S_03_04310</name>
</gene>
<feature type="domain" description="FecR N-terminal" evidence="3">
    <location>
        <begin position="15"/>
        <end position="57"/>
    </location>
</feature>
<dbReference type="Pfam" id="PF16220">
    <property type="entry name" value="DUF4880"/>
    <property type="match status" value="1"/>
</dbReference>
<evidence type="ECO:0000259" key="3">
    <source>
        <dbReference type="Pfam" id="PF16220"/>
    </source>
</evidence>
<proteinExistence type="predicted"/>
<dbReference type="Gene3D" id="2.60.120.1440">
    <property type="match status" value="1"/>
</dbReference>